<dbReference type="PROSITE" id="PS51257">
    <property type="entry name" value="PROKAR_LIPOPROTEIN"/>
    <property type="match status" value="1"/>
</dbReference>
<feature type="signal peptide" evidence="1">
    <location>
        <begin position="1"/>
        <end position="22"/>
    </location>
</feature>
<organism evidence="2 3">
    <name type="scientific">Chitinophaga japonensis</name>
    <name type="common">Flexibacter japonensis</name>
    <dbReference type="NCBI Taxonomy" id="104662"/>
    <lineage>
        <taxon>Bacteria</taxon>
        <taxon>Pseudomonadati</taxon>
        <taxon>Bacteroidota</taxon>
        <taxon>Chitinophagia</taxon>
        <taxon>Chitinophagales</taxon>
        <taxon>Chitinophagaceae</taxon>
        <taxon>Chitinophaga</taxon>
    </lineage>
</organism>
<protein>
    <recommendedName>
        <fullName evidence="4">Calx-beta domain-containing protein</fullName>
    </recommendedName>
</protein>
<keyword evidence="1" id="KW-0732">Signal</keyword>
<dbReference type="AlphaFoldDB" id="A0A562TEP6"/>
<dbReference type="Proteomes" id="UP000316778">
    <property type="component" value="Unassembled WGS sequence"/>
</dbReference>
<dbReference type="OrthoDB" id="673157at2"/>
<evidence type="ECO:0000313" key="3">
    <source>
        <dbReference type="Proteomes" id="UP000316778"/>
    </source>
</evidence>
<keyword evidence="3" id="KW-1185">Reference proteome</keyword>
<evidence type="ECO:0008006" key="4">
    <source>
        <dbReference type="Google" id="ProtNLM"/>
    </source>
</evidence>
<proteinExistence type="predicted"/>
<accession>A0A562TEP6</accession>
<name>A0A562TEP6_CHIJA</name>
<dbReference type="EMBL" id="VLLG01000002">
    <property type="protein sequence ID" value="TWI92017.1"/>
    <property type="molecule type" value="Genomic_DNA"/>
</dbReference>
<comment type="caution">
    <text evidence="2">The sequence shown here is derived from an EMBL/GenBank/DDBJ whole genome shotgun (WGS) entry which is preliminary data.</text>
</comment>
<evidence type="ECO:0000313" key="2">
    <source>
        <dbReference type="EMBL" id="TWI92017.1"/>
    </source>
</evidence>
<dbReference type="RefSeq" id="WP_145711213.1">
    <property type="nucleotide sequence ID" value="NZ_BAAAFY010000001.1"/>
</dbReference>
<sequence>MPIRSYLLACCALLLLTVTACKKKKGSGGDPAPQEELIKATLDGVAEGSYTASPGATYPFTINITSPLPASGVTIKVTATTDPGGVPVPQDTVPSPVKTATTTFTLTDLEPIRTVKVIVTIASVSNPNNQLIKEFWITNKSDE</sequence>
<gene>
    <name evidence="2" type="ORF">LX66_1398</name>
</gene>
<feature type="chain" id="PRO_5021717720" description="Calx-beta domain-containing protein" evidence="1">
    <location>
        <begin position="23"/>
        <end position="143"/>
    </location>
</feature>
<evidence type="ECO:0000256" key="1">
    <source>
        <dbReference type="SAM" id="SignalP"/>
    </source>
</evidence>
<reference evidence="2 3" key="1">
    <citation type="journal article" date="2013" name="Stand. Genomic Sci.">
        <title>Genomic Encyclopedia of Type Strains, Phase I: The one thousand microbial genomes (KMG-I) project.</title>
        <authorList>
            <person name="Kyrpides N.C."/>
            <person name="Woyke T."/>
            <person name="Eisen J.A."/>
            <person name="Garrity G."/>
            <person name="Lilburn T.G."/>
            <person name="Beck B.J."/>
            <person name="Whitman W.B."/>
            <person name="Hugenholtz P."/>
            <person name="Klenk H.P."/>
        </authorList>
    </citation>
    <scope>NUCLEOTIDE SEQUENCE [LARGE SCALE GENOMIC DNA]</scope>
    <source>
        <strain evidence="2 3">DSM 13484</strain>
    </source>
</reference>